<feature type="transmembrane region" description="Helical" evidence="1">
    <location>
        <begin position="218"/>
        <end position="245"/>
    </location>
</feature>
<feature type="transmembrane region" description="Helical" evidence="1">
    <location>
        <begin position="511"/>
        <end position="537"/>
    </location>
</feature>
<keyword evidence="1" id="KW-1133">Transmembrane helix</keyword>
<gene>
    <name evidence="2" type="ORF">OS889_01670</name>
</gene>
<accession>A0ABD5MCH0</accession>
<dbReference type="PANTHER" id="PTHR35337">
    <property type="entry name" value="SLR1478 PROTEIN"/>
    <property type="match status" value="1"/>
</dbReference>
<protein>
    <submittedName>
        <fullName evidence="2">Stage II sporulation protein M</fullName>
    </submittedName>
</protein>
<feature type="transmembrane region" description="Helical" evidence="1">
    <location>
        <begin position="470"/>
        <end position="491"/>
    </location>
</feature>
<feature type="transmembrane region" description="Helical" evidence="1">
    <location>
        <begin position="33"/>
        <end position="59"/>
    </location>
</feature>
<feature type="transmembrane region" description="Helical" evidence="1">
    <location>
        <begin position="190"/>
        <end position="211"/>
    </location>
</feature>
<feature type="transmembrane region" description="Helical" evidence="1">
    <location>
        <begin position="164"/>
        <end position="184"/>
    </location>
</feature>
<name>A0ABD5MCH0_9EURY</name>
<feature type="transmembrane region" description="Helical" evidence="1">
    <location>
        <begin position="115"/>
        <end position="143"/>
    </location>
</feature>
<dbReference type="Pfam" id="PF01944">
    <property type="entry name" value="SpoIIM"/>
    <property type="match status" value="1"/>
</dbReference>
<feature type="transmembrane region" description="Helical" evidence="1">
    <location>
        <begin position="362"/>
        <end position="381"/>
    </location>
</feature>
<keyword evidence="3" id="KW-1185">Reference proteome</keyword>
<dbReference type="RefSeq" id="WP_372386748.1">
    <property type="nucleotide sequence ID" value="NZ_JBGNYA010000001.1"/>
</dbReference>
<feature type="transmembrane region" description="Helical" evidence="1">
    <location>
        <begin position="274"/>
        <end position="294"/>
    </location>
</feature>
<dbReference type="AlphaFoldDB" id="A0ABD5MCH0"/>
<evidence type="ECO:0000313" key="3">
    <source>
        <dbReference type="Proteomes" id="UP001570511"/>
    </source>
</evidence>
<organism evidence="2 3">
    <name type="scientific">Halobellus rubicundus</name>
    <dbReference type="NCBI Taxonomy" id="2996466"/>
    <lineage>
        <taxon>Archaea</taxon>
        <taxon>Methanobacteriati</taxon>
        <taxon>Methanobacteriota</taxon>
        <taxon>Stenosarchaea group</taxon>
        <taxon>Halobacteria</taxon>
        <taxon>Halobacteriales</taxon>
        <taxon>Haloferacaceae</taxon>
        <taxon>Halobellus</taxon>
    </lineage>
</organism>
<comment type="caution">
    <text evidence="2">The sequence shown here is derived from an EMBL/GenBank/DDBJ whole genome shotgun (WGS) entry which is preliminary data.</text>
</comment>
<dbReference type="InterPro" id="IPR002798">
    <property type="entry name" value="SpoIIM-like"/>
</dbReference>
<evidence type="ECO:0000313" key="2">
    <source>
        <dbReference type="EMBL" id="MFA1609716.1"/>
    </source>
</evidence>
<evidence type="ECO:0000256" key="1">
    <source>
        <dbReference type="SAM" id="Phobius"/>
    </source>
</evidence>
<dbReference type="Proteomes" id="UP001570511">
    <property type="component" value="Unassembled WGS sequence"/>
</dbReference>
<dbReference type="EMBL" id="JBGNYA010000001">
    <property type="protein sequence ID" value="MFA1609716.1"/>
    <property type="molecule type" value="Genomic_DNA"/>
</dbReference>
<keyword evidence="1" id="KW-0812">Transmembrane</keyword>
<reference evidence="2 3" key="1">
    <citation type="submission" date="2024-08" db="EMBL/GenBank/DDBJ databases">
        <title>Halobellus sp. MBLA0158 whole genome sequence.</title>
        <authorList>
            <person name="Hwang C.Y."/>
            <person name="Cho E.-S."/>
            <person name="Seo M.-J."/>
        </authorList>
    </citation>
    <scope>NUCLEOTIDE SEQUENCE [LARGE SCALE GENOMIC DNA]</scope>
    <source>
        <strain evidence="2 3">MBLA0158</strain>
    </source>
</reference>
<sequence length="539" mass="52779">MPPRRDVPGVKPSTALRTGWRALAERSASVLPLYLLASGLYGIARVPLLVAGLVALWIAGASGRLDPFVEVLRRSQREASGDAAGSDPFASGTVNPDQLGPGFGDAVGNLLTPEIVALLALGALGAVVLGIVASAVGSAVAVGGIAGLLRGDDGVRAGVDGAAAYWRSILGVRVLLLLALAVVVVPLGSVVAGVASAVLGAAASASGAGAAPSVGGSVAAAGIAVLGALVGAVLVLVVVLLFAFAEQAVVVDDAGALAAVRRSVRFPLDRPTAFLGYVAVAFGALVVSVTVAVAGSLTGTARLTGLVGAIALPPIVDGYKTSVYAETALPDDPNPTPLDERARAAFLGGLREVGAFVRDHPVANLAALACILAGGAIGWVATSSFGVTLPVGSDVGDVFAGGPLGPVGTAVNLAVNNWLVAADLAYSGLAAGVPAVVSLGFNGLLVGAVGGVFDPTAFAALVAPHGVVEVPALVVGGGLGLHLGAVVLGAFRGRRGADDVVDAVRLAYRVLLGLAPLFVVAGLIEAFLTPAIAALVLGG</sequence>
<proteinExistence type="predicted"/>
<keyword evidence="1" id="KW-0472">Membrane</keyword>
<dbReference type="PANTHER" id="PTHR35337:SF1">
    <property type="entry name" value="SLR1478 PROTEIN"/>
    <property type="match status" value="1"/>
</dbReference>